<dbReference type="PANTHER" id="PTHR10948:SF23">
    <property type="entry name" value="TRANSPOSASE INSI FOR INSERTION SEQUENCE ELEMENT IS30A-RELATED"/>
    <property type="match status" value="1"/>
</dbReference>
<dbReference type="InterPro" id="IPR051917">
    <property type="entry name" value="Transposase-Integrase"/>
</dbReference>
<name>A0A1F7VKK4_9BACT</name>
<comment type="caution">
    <text evidence="3">The sequence shown here is derived from an EMBL/GenBank/DDBJ whole genome shotgun (WGS) entry which is preliminary data.</text>
</comment>
<evidence type="ECO:0000259" key="2">
    <source>
        <dbReference type="Pfam" id="PF13936"/>
    </source>
</evidence>
<evidence type="ECO:0000313" key="4">
    <source>
        <dbReference type="Proteomes" id="UP000177750"/>
    </source>
</evidence>
<dbReference type="GO" id="GO:0006310">
    <property type="term" value="P:DNA recombination"/>
    <property type="evidence" value="ECO:0007669"/>
    <property type="project" value="UniProtKB-KW"/>
</dbReference>
<evidence type="ECO:0000313" key="3">
    <source>
        <dbReference type="EMBL" id="OGL90718.1"/>
    </source>
</evidence>
<dbReference type="Proteomes" id="UP000177750">
    <property type="component" value="Unassembled WGS sequence"/>
</dbReference>
<dbReference type="PANTHER" id="PTHR10948">
    <property type="entry name" value="TRANSPOSASE"/>
    <property type="match status" value="1"/>
</dbReference>
<gene>
    <name evidence="3" type="ORF">A3J36_00945</name>
</gene>
<dbReference type="InterPro" id="IPR025246">
    <property type="entry name" value="IS30-like_HTH"/>
</dbReference>
<keyword evidence="1" id="KW-0233">DNA recombination</keyword>
<dbReference type="GO" id="GO:0005829">
    <property type="term" value="C:cytosol"/>
    <property type="evidence" value="ECO:0007669"/>
    <property type="project" value="TreeGrafter"/>
</dbReference>
<sequence>MKQDHCTQLGQKERDRIFLFKKKSMSQSGIAARLGRSKSTIISRELKRNVHRKLHQCLPDTAQRKADKRKEHGRKQRYVDNRPKLKKRIVGFLEKGWSPDLIAGRFKQLKQPYLNQESIYQFIYSLQGRKQNLRHHLRRAHRIRLHKGGRTARKDSGIPHRVDISKRPKIVEKRTEFGHWEGDNVVYNRHRRVLATSVERKTRKVVISKPKDLTAKTKVHILIRRYRLPETVEGSASHDDLRQRQGSRRPRGRYRRHWHEIFLRQDVRVLAERHQ</sequence>
<dbReference type="EMBL" id="MGEU01000022">
    <property type="protein sequence ID" value="OGL90718.1"/>
    <property type="molecule type" value="Genomic_DNA"/>
</dbReference>
<dbReference type="AlphaFoldDB" id="A0A1F7VKK4"/>
<protein>
    <recommendedName>
        <fullName evidence="2">Transposase IS30-like HTH domain-containing protein</fullName>
    </recommendedName>
</protein>
<reference evidence="3 4" key="1">
    <citation type="journal article" date="2016" name="Nat. Commun.">
        <title>Thousands of microbial genomes shed light on interconnected biogeochemical processes in an aquifer system.</title>
        <authorList>
            <person name="Anantharaman K."/>
            <person name="Brown C.T."/>
            <person name="Hug L.A."/>
            <person name="Sharon I."/>
            <person name="Castelle C.J."/>
            <person name="Probst A.J."/>
            <person name="Thomas B.C."/>
            <person name="Singh A."/>
            <person name="Wilkins M.J."/>
            <person name="Karaoz U."/>
            <person name="Brodie E.L."/>
            <person name="Williams K.H."/>
            <person name="Hubbard S.S."/>
            <person name="Banfield J.F."/>
        </authorList>
    </citation>
    <scope>NUCLEOTIDE SEQUENCE [LARGE SCALE GENOMIC DNA]</scope>
</reference>
<accession>A0A1F7VKK4</accession>
<proteinExistence type="predicted"/>
<dbReference type="GO" id="GO:0032196">
    <property type="term" value="P:transposition"/>
    <property type="evidence" value="ECO:0007669"/>
    <property type="project" value="TreeGrafter"/>
</dbReference>
<dbReference type="Pfam" id="PF13936">
    <property type="entry name" value="HTH_38"/>
    <property type="match status" value="1"/>
</dbReference>
<dbReference type="NCBIfam" id="NF033563">
    <property type="entry name" value="transpos_IS30"/>
    <property type="match status" value="1"/>
</dbReference>
<dbReference type="InterPro" id="IPR053392">
    <property type="entry name" value="Transposase_IS30-like"/>
</dbReference>
<feature type="domain" description="Transposase IS30-like HTH" evidence="2">
    <location>
        <begin position="6"/>
        <end position="49"/>
    </location>
</feature>
<dbReference type="GO" id="GO:0004803">
    <property type="term" value="F:transposase activity"/>
    <property type="evidence" value="ECO:0007669"/>
    <property type="project" value="TreeGrafter"/>
</dbReference>
<organism evidence="3 4">
    <name type="scientific">Candidatus Uhrbacteria bacterium RIFCSPLOWO2_02_FULL_54_37</name>
    <dbReference type="NCBI Taxonomy" id="1802412"/>
    <lineage>
        <taxon>Bacteria</taxon>
        <taxon>Candidatus Uhriibacteriota</taxon>
    </lineage>
</organism>
<evidence type="ECO:0000256" key="1">
    <source>
        <dbReference type="ARBA" id="ARBA00023172"/>
    </source>
</evidence>